<organism evidence="1 2">
    <name type="scientific">Candidatus Collierbacteria bacterium GW2011_GWB2_44_22</name>
    <dbReference type="NCBI Taxonomy" id="1618387"/>
    <lineage>
        <taxon>Bacteria</taxon>
        <taxon>Candidatus Collieribacteriota</taxon>
    </lineage>
</organism>
<dbReference type="STRING" id="1618387.UW44_C0011G0018"/>
<evidence type="ECO:0000313" key="1">
    <source>
        <dbReference type="EMBL" id="KKT51507.1"/>
    </source>
</evidence>
<dbReference type="AlphaFoldDB" id="A0A0G1K5D6"/>
<name>A0A0G1K5D6_9BACT</name>
<proteinExistence type="predicted"/>
<dbReference type="EMBL" id="LCIH01000011">
    <property type="protein sequence ID" value="KKT51507.1"/>
    <property type="molecule type" value="Genomic_DNA"/>
</dbReference>
<accession>A0A0G1K5D6</accession>
<evidence type="ECO:0000313" key="2">
    <source>
        <dbReference type="Proteomes" id="UP000034006"/>
    </source>
</evidence>
<sequence length="112" mass="12827">MKICPCCSYKNLDVKFCAECGTDLRTVEAKKTCFVAMKSEDGVRTLRGERYPTREALEEAHQNLMHNLDGVFVIHAFEEDLVTSRPFTPIGIDKIVNFGTFRRYDPFEITLS</sequence>
<comment type="caution">
    <text evidence="1">The sequence shown here is derived from an EMBL/GenBank/DDBJ whole genome shotgun (WGS) entry which is preliminary data.</text>
</comment>
<reference evidence="1 2" key="1">
    <citation type="journal article" date="2015" name="Nature">
        <title>rRNA introns, odd ribosomes, and small enigmatic genomes across a large radiation of phyla.</title>
        <authorList>
            <person name="Brown C.T."/>
            <person name="Hug L.A."/>
            <person name="Thomas B.C."/>
            <person name="Sharon I."/>
            <person name="Castelle C.J."/>
            <person name="Singh A."/>
            <person name="Wilkins M.J."/>
            <person name="Williams K.H."/>
            <person name="Banfield J.F."/>
        </authorList>
    </citation>
    <scope>NUCLEOTIDE SEQUENCE [LARGE SCALE GENOMIC DNA]</scope>
</reference>
<gene>
    <name evidence="1" type="ORF">UW44_C0011G0018</name>
</gene>
<protein>
    <submittedName>
        <fullName evidence="1">Uncharacterized protein</fullName>
    </submittedName>
</protein>
<dbReference type="Proteomes" id="UP000034006">
    <property type="component" value="Unassembled WGS sequence"/>
</dbReference>